<evidence type="ECO:0008006" key="3">
    <source>
        <dbReference type="Google" id="ProtNLM"/>
    </source>
</evidence>
<name>A0A0P8C657_9CYAN</name>
<organism evidence="1 2">
    <name type="scientific">Phormidesmis priestleyi Ana</name>
    <dbReference type="NCBI Taxonomy" id="1666911"/>
    <lineage>
        <taxon>Bacteria</taxon>
        <taxon>Bacillati</taxon>
        <taxon>Cyanobacteriota</taxon>
        <taxon>Cyanophyceae</taxon>
        <taxon>Leptolyngbyales</taxon>
        <taxon>Leptolyngbyaceae</taxon>
        <taxon>Phormidesmis</taxon>
    </lineage>
</organism>
<dbReference type="AlphaFoldDB" id="A0A0P8C657"/>
<gene>
    <name evidence="1" type="ORF">HLUCCA11_01975</name>
</gene>
<dbReference type="Gene3D" id="1.10.490.110">
    <property type="entry name" value="Uncharacterized conserved protein DUF2267"/>
    <property type="match status" value="1"/>
</dbReference>
<dbReference type="Pfam" id="PF10025">
    <property type="entry name" value="DUF2267"/>
    <property type="match status" value="1"/>
</dbReference>
<reference evidence="1 2" key="1">
    <citation type="submission" date="2015-09" db="EMBL/GenBank/DDBJ databases">
        <title>Identification and resolution of microdiversity through metagenomic sequencing of parallel consortia.</title>
        <authorList>
            <person name="Nelson W.C."/>
            <person name="Romine M.F."/>
            <person name="Lindemann S.R."/>
        </authorList>
    </citation>
    <scope>NUCLEOTIDE SEQUENCE [LARGE SCALE GENOMIC DNA]</scope>
    <source>
        <strain evidence="1">Ana</strain>
    </source>
</reference>
<comment type="caution">
    <text evidence="1">The sequence shown here is derived from an EMBL/GenBank/DDBJ whole genome shotgun (WGS) entry which is preliminary data.</text>
</comment>
<proteinExistence type="predicted"/>
<dbReference type="PATRIC" id="fig|1666911.3.peg.1623"/>
<dbReference type="InterPro" id="IPR038282">
    <property type="entry name" value="DUF2267_sf"/>
</dbReference>
<dbReference type="STRING" id="1666911.HLUCCA11_01975"/>
<evidence type="ECO:0000313" key="1">
    <source>
        <dbReference type="EMBL" id="KPQ37221.1"/>
    </source>
</evidence>
<dbReference type="InterPro" id="IPR018727">
    <property type="entry name" value="DUF2267"/>
</dbReference>
<protein>
    <recommendedName>
        <fullName evidence="3">DUF2267 domain-containing protein</fullName>
    </recommendedName>
</protein>
<accession>A0A0P8C657</accession>
<dbReference type="Proteomes" id="UP000050465">
    <property type="component" value="Unassembled WGS sequence"/>
</dbReference>
<evidence type="ECO:0000313" key="2">
    <source>
        <dbReference type="Proteomes" id="UP000050465"/>
    </source>
</evidence>
<sequence>MAATKLSPSEQVFLQKVMQKASLPDIYDARDITIVVLRSLRDLMSTDASERTAAAFDDEKIAQLWKDDNPIVAALAKLRPPLKVDTETFLRRIKQEGGLPKSVSPETAVIAVFSTVREELPPEQVKEISSYLPDGLKVMWDQI</sequence>
<dbReference type="EMBL" id="LJZR01000002">
    <property type="protein sequence ID" value="KPQ37221.1"/>
    <property type="molecule type" value="Genomic_DNA"/>
</dbReference>